<dbReference type="Pfam" id="PF17921">
    <property type="entry name" value="Integrase_H2C2"/>
    <property type="match status" value="1"/>
</dbReference>
<organism evidence="12 13">
    <name type="scientific">Cyprinus carpio</name>
    <name type="common">Common carp</name>
    <dbReference type="NCBI Taxonomy" id="7962"/>
    <lineage>
        <taxon>Eukaryota</taxon>
        <taxon>Metazoa</taxon>
        <taxon>Chordata</taxon>
        <taxon>Craniata</taxon>
        <taxon>Vertebrata</taxon>
        <taxon>Euteleostomi</taxon>
        <taxon>Actinopterygii</taxon>
        <taxon>Neopterygii</taxon>
        <taxon>Teleostei</taxon>
        <taxon>Ostariophysi</taxon>
        <taxon>Cypriniformes</taxon>
        <taxon>Cyprinidae</taxon>
        <taxon>Cyprininae</taxon>
        <taxon>Cyprinus</taxon>
    </lineage>
</organism>
<evidence type="ECO:0000256" key="9">
    <source>
        <dbReference type="ARBA" id="ARBA00039658"/>
    </source>
</evidence>
<dbReference type="Gene3D" id="1.10.4020.10">
    <property type="entry name" value="DNA breaking-rejoining enzymes"/>
    <property type="match status" value="1"/>
</dbReference>
<dbReference type="InterPro" id="IPR050951">
    <property type="entry name" value="Retrovirus_Pol_polyprotein"/>
</dbReference>
<dbReference type="GO" id="GO:0003676">
    <property type="term" value="F:nucleic acid binding"/>
    <property type="evidence" value="ECO:0007669"/>
    <property type="project" value="InterPro"/>
</dbReference>
<dbReference type="InterPro" id="IPR043128">
    <property type="entry name" value="Rev_trsase/Diguanyl_cyclase"/>
</dbReference>
<dbReference type="Ensembl" id="ENSCCRT00010071451.1">
    <property type="protein sequence ID" value="ENSCCRP00010064965.1"/>
    <property type="gene ID" value="ENSCCRG00010027797.1"/>
</dbReference>
<dbReference type="Pfam" id="PF00665">
    <property type="entry name" value="rve"/>
    <property type="match status" value="1"/>
</dbReference>
<keyword evidence="7" id="KW-0378">Hydrolase</keyword>
<dbReference type="Gene3D" id="3.10.20.370">
    <property type="match status" value="1"/>
</dbReference>
<dbReference type="InterPro" id="IPR041373">
    <property type="entry name" value="RT_RNaseH"/>
</dbReference>
<accession>A0A8C1LPD8</accession>
<evidence type="ECO:0000256" key="3">
    <source>
        <dbReference type="ARBA" id="ARBA00022679"/>
    </source>
</evidence>
<dbReference type="FunFam" id="1.10.340.70:FF:000001">
    <property type="entry name" value="Retrovirus-related Pol polyprotein from transposon gypsy-like Protein"/>
    <property type="match status" value="1"/>
</dbReference>
<dbReference type="PANTHER" id="PTHR37984:SF5">
    <property type="entry name" value="PROTEIN NYNRIN-LIKE"/>
    <property type="match status" value="1"/>
</dbReference>
<dbReference type="Pfam" id="PF02023">
    <property type="entry name" value="SCAN"/>
    <property type="match status" value="1"/>
</dbReference>
<keyword evidence="4" id="KW-0548">Nucleotidyltransferase</keyword>
<protein>
    <recommendedName>
        <fullName evidence="9">Gypsy retrotransposon integrase-like protein 1</fullName>
        <ecNumber evidence="2">3.1.26.4</ecNumber>
    </recommendedName>
</protein>
<dbReference type="GO" id="GO:0015074">
    <property type="term" value="P:DNA integration"/>
    <property type="evidence" value="ECO:0007669"/>
    <property type="project" value="InterPro"/>
</dbReference>
<dbReference type="InterPro" id="IPR036397">
    <property type="entry name" value="RNaseH_sf"/>
</dbReference>
<sequence length="1547" mass="173027">MEFDLVKFTLSPTVEEFDRCRKKDLIVIAEFFNIPVSKEAKKQCIKDELYRKLVQAGILPADSKVGGETASEESISFHSKGGDSSSDPLLVLRLKELELELKKQEHETQLLKLKAVEIEADRDIKLRKLDLEAQALHSRPVPLPRSPPPSSSVSASVETDFDVSRYVRLVPPFREGEVDAYFVAFERIATKLNWPKDLWALLVQSNIAGKAQEACAALPVESSLDYDAVKSAVLRAYELVPEAYRQKFRLCSKLPNQTFTEFARVKRVLFEKWCFASRVAAFEELQELLLLEDFKSCVPEGVVVHINEQKVSKLAEAAVLADEYVLTHRTVFPSMRSVKTFSSEEKVAKNLSVANPVKPISQGSKKIEDKRVCFYCLDPGHLISNCKAWKQKNSAKSKNVAFINAVPESAVSLQFGPSTFSPFVMRSLVALSEDSDYRPILMLRDTGAAQSLILDNVLPFSADSYTGSNVLVRGIELGCISLPLHSMYLKSDLVSGYVNIGVRAQLPVEGVSMILGNDLAGGKVFPSPIVSEDPDWSAQNGLMQCSATFPACAITRAQSQKFENVIDLSDSFLSSPQTVESELYISPVSSESSGRSSEGKLPLKVNRTQLATEQRSDPSLATCIGGIVDKALIPQITVGYFWDDDILMRWWRPRATDAEFLTVFQIVLPEAYRNQILKLAHEHVCSGHLGVTKTYHLIAKHFFWPGMKTAVSRFVRSCHVCQLGGKPNQTIPLAPLQPIPVFGEPFERLIIDCVGPLPKAKTGHQYLLTIMCASTRYPEAVPLRTIQAKTVARELIQFCSVFGLPRVIQSDQGSNFTSKLFKEVTKELGVEHQLSTAYHPETQGALERFHQTLKSLLRTYCTETGKDWVEGLPFLMFAVRGTVQESLGFSPAELVFGHSVRGPLKLLSEQFLARESPRKSALDYVSTVREHLHKAWELARVHLAEAQSKMKLRYDKGSLQRNFQPGDKVLILLPLPGSPLQARFSGPYQIEKKLNDTNYAVSTPDRKRKTRVCHINMLKAYISRDGVKSQHDPVDLLPVVANTAVNLSPVYTPDLDGLWSKDAIASCGTLSNSAILSNLQSHLSYLPASQCDRVVQLIEKYHMLFNDVPSQTTEVTHDIDVGECRPIKQHPYRANPNKRQVMKTEVEYLLTHGFAVPSQSPWSSPCLLVPKPDGSWRFCTDFRKVNSVTKPDSFPLPRIEDCVDRVGSASFVTKLDLLKGYWQVPLTPRASEISAFVTPDCFLQYTSMAFGMRNAPATFQRLMLKVLSGVPNCEVYLDDIVIYSATWEEHAQTLELVFKRLLESHLTLNLAKCEFAKARVTYLGKLVGQGQVRPVQAKIEAIMDFPRPCNKRELRRFLGMTGYYRGFCKNFATVVTPLTDLLKAEQKFVWNAECESAFDSAKDLLCHAPVLSAPNFALPFKLQVDASGVGAGAVLLQEDKAGIEHPVCYFSKKFTRCQRNYSTIEKEALALLLALQNFEVYLCNGSMGPIIVYTDHNPLVFLSRMANSNQRLMRWSLILQEFVLEIRYKKGVDNVVADALSRAHTDD</sequence>
<feature type="domain" description="Reverse transcriptase" evidence="10">
    <location>
        <begin position="1150"/>
        <end position="1327"/>
    </location>
</feature>
<keyword evidence="5" id="KW-0540">Nuclease</keyword>
<evidence type="ECO:0000313" key="13">
    <source>
        <dbReference type="Proteomes" id="UP000694427"/>
    </source>
</evidence>
<evidence type="ECO:0000259" key="10">
    <source>
        <dbReference type="PROSITE" id="PS50878"/>
    </source>
</evidence>
<dbReference type="Pfam" id="PF17917">
    <property type="entry name" value="RT_RNaseH"/>
    <property type="match status" value="1"/>
</dbReference>
<dbReference type="SUPFAM" id="SSF56672">
    <property type="entry name" value="DNA/RNA polymerases"/>
    <property type="match status" value="1"/>
</dbReference>
<dbReference type="InterPro" id="IPR000477">
    <property type="entry name" value="RT_dom"/>
</dbReference>
<evidence type="ECO:0000313" key="12">
    <source>
        <dbReference type="Ensembl" id="ENSCCRP00010064965.1"/>
    </source>
</evidence>
<name>A0A8C1LPD8_CYPCA</name>
<dbReference type="Pfam" id="PF22938">
    <property type="entry name" value="Integrase_p58_C"/>
    <property type="match status" value="1"/>
</dbReference>
<dbReference type="FunFam" id="3.30.70.270:FF:000115">
    <property type="entry name" value="Polyprotein of retroviral origin, putative"/>
    <property type="match status" value="1"/>
</dbReference>
<dbReference type="SUPFAM" id="SSF47353">
    <property type="entry name" value="Retrovirus capsid dimerization domain-like"/>
    <property type="match status" value="1"/>
</dbReference>
<dbReference type="Gene3D" id="3.10.10.10">
    <property type="entry name" value="HIV Type 1 Reverse Transcriptase, subunit A, domain 1"/>
    <property type="match status" value="1"/>
</dbReference>
<feature type="domain" description="Integrase catalytic" evidence="11">
    <location>
        <begin position="734"/>
        <end position="899"/>
    </location>
</feature>
<evidence type="ECO:0000256" key="2">
    <source>
        <dbReference type="ARBA" id="ARBA00012180"/>
    </source>
</evidence>
<dbReference type="InterPro" id="IPR043502">
    <property type="entry name" value="DNA/RNA_pol_sf"/>
</dbReference>
<dbReference type="Pfam" id="PF00078">
    <property type="entry name" value="RVT_1"/>
    <property type="match status" value="1"/>
</dbReference>
<evidence type="ECO:0000256" key="6">
    <source>
        <dbReference type="ARBA" id="ARBA00022759"/>
    </source>
</evidence>
<keyword evidence="6" id="KW-0255">Endonuclease</keyword>
<dbReference type="InterPro" id="IPR038269">
    <property type="entry name" value="SCAN_sf"/>
</dbReference>
<keyword evidence="8" id="KW-0695">RNA-directed DNA polymerase</keyword>
<dbReference type="Proteomes" id="UP000694427">
    <property type="component" value="Unplaced"/>
</dbReference>
<dbReference type="Gene3D" id="3.30.420.10">
    <property type="entry name" value="Ribonuclease H-like superfamily/Ribonuclease H"/>
    <property type="match status" value="1"/>
</dbReference>
<dbReference type="FunFam" id="3.30.420.10:FF:000032">
    <property type="entry name" value="Retrovirus-related Pol polyprotein from transposon 297-like Protein"/>
    <property type="match status" value="1"/>
</dbReference>
<evidence type="ECO:0000259" key="11">
    <source>
        <dbReference type="PROSITE" id="PS50994"/>
    </source>
</evidence>
<dbReference type="InterPro" id="IPR003309">
    <property type="entry name" value="SCAN_dom"/>
</dbReference>
<dbReference type="PROSITE" id="PS50994">
    <property type="entry name" value="INTEGRASE"/>
    <property type="match status" value="1"/>
</dbReference>
<dbReference type="GO" id="GO:0003964">
    <property type="term" value="F:RNA-directed DNA polymerase activity"/>
    <property type="evidence" value="ECO:0007669"/>
    <property type="project" value="UniProtKB-KW"/>
</dbReference>
<dbReference type="PANTHER" id="PTHR37984">
    <property type="entry name" value="PROTEIN CBG26694"/>
    <property type="match status" value="1"/>
</dbReference>
<proteinExistence type="inferred from homology"/>
<dbReference type="FunFam" id="3.10.20.370:FF:000001">
    <property type="entry name" value="Retrovirus-related Pol polyprotein from transposon 17.6-like protein"/>
    <property type="match status" value="1"/>
</dbReference>
<dbReference type="InterPro" id="IPR012337">
    <property type="entry name" value="RNaseH-like_sf"/>
</dbReference>
<evidence type="ECO:0000256" key="1">
    <source>
        <dbReference type="ARBA" id="ARBA00010879"/>
    </source>
</evidence>
<dbReference type="Gene3D" id="3.30.70.270">
    <property type="match status" value="2"/>
</dbReference>
<keyword evidence="13" id="KW-1185">Reference proteome</keyword>
<dbReference type="InterPro" id="IPR041588">
    <property type="entry name" value="Integrase_H2C2"/>
</dbReference>
<reference evidence="12" key="2">
    <citation type="submission" date="2025-09" db="UniProtKB">
        <authorList>
            <consortium name="Ensembl"/>
        </authorList>
    </citation>
    <scope>IDENTIFICATION</scope>
</reference>
<comment type="similarity">
    <text evidence="1">Belongs to the beta type-B retroviral polymerase family. HERV class-II K(HML-2) pol subfamily.</text>
</comment>
<keyword evidence="3" id="KW-0808">Transferase</keyword>
<dbReference type="InterPro" id="IPR001584">
    <property type="entry name" value="Integrase_cat-core"/>
</dbReference>
<evidence type="ECO:0000256" key="5">
    <source>
        <dbReference type="ARBA" id="ARBA00022722"/>
    </source>
</evidence>
<reference evidence="12" key="1">
    <citation type="submission" date="2025-08" db="UniProtKB">
        <authorList>
            <consortium name="Ensembl"/>
        </authorList>
    </citation>
    <scope>IDENTIFICATION</scope>
</reference>
<dbReference type="GO" id="GO:0004523">
    <property type="term" value="F:RNA-DNA hybrid ribonuclease activity"/>
    <property type="evidence" value="ECO:0007669"/>
    <property type="project" value="UniProtKB-EC"/>
</dbReference>
<evidence type="ECO:0000256" key="8">
    <source>
        <dbReference type="ARBA" id="ARBA00022918"/>
    </source>
</evidence>
<dbReference type="CDD" id="cd01647">
    <property type="entry name" value="RT_LTR"/>
    <property type="match status" value="1"/>
</dbReference>
<dbReference type="Gene3D" id="1.10.340.70">
    <property type="match status" value="1"/>
</dbReference>
<dbReference type="CDD" id="cd09274">
    <property type="entry name" value="RNase_HI_RT_Ty3"/>
    <property type="match status" value="1"/>
</dbReference>
<dbReference type="InterPro" id="IPR054465">
    <property type="entry name" value="Integrase_p58-like_C"/>
</dbReference>
<dbReference type="EC" id="3.1.26.4" evidence="2"/>
<dbReference type="PROSITE" id="PS50878">
    <property type="entry name" value="RT_POL"/>
    <property type="match status" value="1"/>
</dbReference>
<evidence type="ECO:0000256" key="7">
    <source>
        <dbReference type="ARBA" id="ARBA00022801"/>
    </source>
</evidence>
<dbReference type="SUPFAM" id="SSF53098">
    <property type="entry name" value="Ribonuclease H-like"/>
    <property type="match status" value="1"/>
</dbReference>
<evidence type="ECO:0000256" key="4">
    <source>
        <dbReference type="ARBA" id="ARBA00022695"/>
    </source>
</evidence>